<feature type="transmembrane region" description="Helical" evidence="1">
    <location>
        <begin position="21"/>
        <end position="41"/>
    </location>
</feature>
<keyword evidence="4" id="KW-1185">Reference proteome</keyword>
<accession>A0A7X6DHM1</accession>
<dbReference type="GO" id="GO:0016788">
    <property type="term" value="F:hydrolase activity, acting on ester bonds"/>
    <property type="evidence" value="ECO:0007669"/>
    <property type="project" value="InterPro"/>
</dbReference>
<sequence length="487" mass="51520">MASPRSAHVETGATRRMLGGIGRTLAFMALVGAGTTAAALAPELVPARFNDGTDVDGTAVGTRLPVLLVHGLGGSNEGWESFLRAYERQPAWRAAFKPYTFRYSTGSQEVNADPAAPRSIPAVAAALRDAMQAFQDRPAKPPHFGFGGKRVIVLAHSMGGLVARSMMQEHAFRDGQRGGEKVLRLVTLGTPHHGSPLMDAGLALGLDTIAELSDTHAGFLAQLTWTNYDGLDMFLGRCNPWLAQLNNYAPATGGRHGRCGTVAANPLAGYYEKIVAYGTSAVQDEDVDSGAIGAYKPGSPSSLRATSQYLLSAYGRPYPNDGIVPMASAQFAGAPLAQRRAAFACDHRFIKRGYTELVRSATGTYFDTAFCSASSVTPTVPSGMPDGYAVAGSVFGDPGGIAGILRTHSQAERVFDWAEQAYAGHLQPAGARSDLWGGYIYRWYPATNAYVGVRDGNVYYMGPASNGDMQFMGTLAELAAQAQGAGF</sequence>
<keyword evidence="1" id="KW-0812">Transmembrane</keyword>
<dbReference type="EMBL" id="VTOX01000006">
    <property type="protein sequence ID" value="NKE67332.1"/>
    <property type="molecule type" value="Genomic_DNA"/>
</dbReference>
<evidence type="ECO:0000313" key="4">
    <source>
        <dbReference type="Proteomes" id="UP000521868"/>
    </source>
</evidence>
<dbReference type="Proteomes" id="UP000521868">
    <property type="component" value="Unassembled WGS sequence"/>
</dbReference>
<dbReference type="AlphaFoldDB" id="A0A7X6DHM1"/>
<dbReference type="Pfam" id="PF07819">
    <property type="entry name" value="PGAP1"/>
    <property type="match status" value="1"/>
</dbReference>
<evidence type="ECO:0000256" key="1">
    <source>
        <dbReference type="SAM" id="Phobius"/>
    </source>
</evidence>
<keyword evidence="1" id="KW-1133">Transmembrane helix</keyword>
<evidence type="ECO:0000313" key="3">
    <source>
        <dbReference type="EMBL" id="NKE67332.1"/>
    </source>
</evidence>
<feature type="domain" description="GPI inositol-deacylase PGAP1-like alpha/beta" evidence="2">
    <location>
        <begin position="64"/>
        <end position="198"/>
    </location>
</feature>
<name>A0A7X6DHM1_9BURK</name>
<dbReference type="Gene3D" id="3.40.50.1820">
    <property type="entry name" value="alpha/beta hydrolase"/>
    <property type="match status" value="1"/>
</dbReference>
<reference evidence="3 4" key="1">
    <citation type="journal article" date="2020" name="Nature">
        <title>Bacterial chemolithoautotrophy via manganese oxidation.</title>
        <authorList>
            <person name="Yu H."/>
            <person name="Leadbetter J.R."/>
        </authorList>
    </citation>
    <scope>NUCLEOTIDE SEQUENCE [LARGE SCALE GENOMIC DNA]</scope>
    <source>
        <strain evidence="3 4">RBP-1</strain>
    </source>
</reference>
<keyword evidence="1" id="KW-0472">Membrane</keyword>
<protein>
    <recommendedName>
        <fullName evidence="2">GPI inositol-deacylase PGAP1-like alpha/beta domain-containing protein</fullName>
    </recommendedName>
</protein>
<dbReference type="InterPro" id="IPR012908">
    <property type="entry name" value="PGAP1-ab_dom-like"/>
</dbReference>
<organism evidence="3 4">
    <name type="scientific">Ramlibacter lithotrophicus</name>
    <dbReference type="NCBI Taxonomy" id="2606681"/>
    <lineage>
        <taxon>Bacteria</taxon>
        <taxon>Pseudomonadati</taxon>
        <taxon>Pseudomonadota</taxon>
        <taxon>Betaproteobacteria</taxon>
        <taxon>Burkholderiales</taxon>
        <taxon>Comamonadaceae</taxon>
        <taxon>Ramlibacter</taxon>
    </lineage>
</organism>
<proteinExistence type="predicted"/>
<gene>
    <name evidence="3" type="ORF">RAMLITH_16020</name>
</gene>
<evidence type="ECO:0000259" key="2">
    <source>
        <dbReference type="Pfam" id="PF07819"/>
    </source>
</evidence>
<dbReference type="InterPro" id="IPR029058">
    <property type="entry name" value="AB_hydrolase_fold"/>
</dbReference>
<comment type="caution">
    <text evidence="3">The sequence shown here is derived from an EMBL/GenBank/DDBJ whole genome shotgun (WGS) entry which is preliminary data.</text>
</comment>
<dbReference type="PANTHER" id="PTHR11440">
    <property type="entry name" value="LECITHIN-CHOLESTEROL ACYLTRANSFERASE-RELATED"/>
    <property type="match status" value="1"/>
</dbReference>
<dbReference type="RefSeq" id="WP_168108464.1">
    <property type="nucleotide sequence ID" value="NZ_VTOX01000006.1"/>
</dbReference>
<dbReference type="SUPFAM" id="SSF53474">
    <property type="entry name" value="alpha/beta-Hydrolases"/>
    <property type="match status" value="1"/>
</dbReference>